<dbReference type="Pfam" id="PF08281">
    <property type="entry name" value="Sigma70_r4_2"/>
    <property type="match status" value="1"/>
</dbReference>
<dbReference type="Gene3D" id="3.40.50.1360">
    <property type="match status" value="1"/>
</dbReference>
<gene>
    <name evidence="7" type="ORF">FC56_GL000765</name>
</gene>
<dbReference type="GO" id="GO:0030246">
    <property type="term" value="F:carbohydrate binding"/>
    <property type="evidence" value="ECO:0007669"/>
    <property type="project" value="InterPro"/>
</dbReference>
<evidence type="ECO:0000256" key="4">
    <source>
        <dbReference type="ARBA" id="ARBA00023163"/>
    </source>
</evidence>
<evidence type="ECO:0000256" key="1">
    <source>
        <dbReference type="ARBA" id="ARBA00010466"/>
    </source>
</evidence>
<feature type="domain" description="RNA polymerase sigma factor 70 region 4 type 2" evidence="6">
    <location>
        <begin position="18"/>
        <end position="50"/>
    </location>
</feature>
<keyword evidence="4" id="KW-0804">Transcription</keyword>
<dbReference type="PANTHER" id="PTHR34294:SF1">
    <property type="entry name" value="TRANSCRIPTIONAL REGULATOR LSRR"/>
    <property type="match status" value="1"/>
</dbReference>
<accession>A0A0R2CN79</accession>
<name>A0A0R2CN79_9LACO</name>
<organism evidence="7 8">
    <name type="scientific">Lentilactobacillus senioris DSM 24302 = JCM 17472</name>
    <dbReference type="NCBI Taxonomy" id="1423802"/>
    <lineage>
        <taxon>Bacteria</taxon>
        <taxon>Bacillati</taxon>
        <taxon>Bacillota</taxon>
        <taxon>Bacilli</taxon>
        <taxon>Lactobacillales</taxon>
        <taxon>Lactobacillaceae</taxon>
        <taxon>Lentilactobacillus</taxon>
    </lineage>
</organism>
<dbReference type="PATRIC" id="fig|1423802.4.peg.776"/>
<dbReference type="AlphaFoldDB" id="A0A0R2CN79"/>
<dbReference type="InterPro" id="IPR007324">
    <property type="entry name" value="Sugar-bd_dom_put"/>
</dbReference>
<dbReference type="Proteomes" id="UP000051256">
    <property type="component" value="Unassembled WGS sequence"/>
</dbReference>
<dbReference type="PANTHER" id="PTHR34294">
    <property type="entry name" value="TRANSCRIPTIONAL REGULATOR-RELATED"/>
    <property type="match status" value="1"/>
</dbReference>
<keyword evidence="2" id="KW-0805">Transcription regulation</keyword>
<reference evidence="7 8" key="1">
    <citation type="journal article" date="2015" name="Genome Announc.">
        <title>Expanding the biotechnology potential of lactobacilli through comparative genomics of 213 strains and associated genera.</title>
        <authorList>
            <person name="Sun Z."/>
            <person name="Harris H.M."/>
            <person name="McCann A."/>
            <person name="Guo C."/>
            <person name="Argimon S."/>
            <person name="Zhang W."/>
            <person name="Yang X."/>
            <person name="Jeffery I.B."/>
            <person name="Cooney J.C."/>
            <person name="Kagawa T.F."/>
            <person name="Liu W."/>
            <person name="Song Y."/>
            <person name="Salvetti E."/>
            <person name="Wrobel A."/>
            <person name="Rasinkangas P."/>
            <person name="Parkhill J."/>
            <person name="Rea M.C."/>
            <person name="O'Sullivan O."/>
            <person name="Ritari J."/>
            <person name="Douillard F.P."/>
            <person name="Paul Ross R."/>
            <person name="Yang R."/>
            <person name="Briner A.E."/>
            <person name="Felis G.E."/>
            <person name="de Vos W.M."/>
            <person name="Barrangou R."/>
            <person name="Klaenhammer T.R."/>
            <person name="Caufield P.W."/>
            <person name="Cui Y."/>
            <person name="Zhang H."/>
            <person name="O'Toole P.W."/>
        </authorList>
    </citation>
    <scope>NUCLEOTIDE SEQUENCE [LARGE SCALE GENOMIC DNA]</scope>
    <source>
        <strain evidence="7 8">DSM 24302</strain>
    </source>
</reference>
<dbReference type="GO" id="GO:0016987">
    <property type="term" value="F:sigma factor activity"/>
    <property type="evidence" value="ECO:0007669"/>
    <property type="project" value="InterPro"/>
</dbReference>
<dbReference type="GO" id="GO:0006352">
    <property type="term" value="P:DNA-templated transcription initiation"/>
    <property type="evidence" value="ECO:0007669"/>
    <property type="project" value="InterPro"/>
</dbReference>
<dbReference type="InterPro" id="IPR051054">
    <property type="entry name" value="SorC_transcr_regulators"/>
</dbReference>
<evidence type="ECO:0000259" key="5">
    <source>
        <dbReference type="Pfam" id="PF04198"/>
    </source>
</evidence>
<dbReference type="Pfam" id="PF04198">
    <property type="entry name" value="Sugar-bind"/>
    <property type="match status" value="1"/>
</dbReference>
<feature type="domain" description="Sugar-binding" evidence="5">
    <location>
        <begin position="62"/>
        <end position="312"/>
    </location>
</feature>
<evidence type="ECO:0000313" key="8">
    <source>
        <dbReference type="Proteomes" id="UP000051256"/>
    </source>
</evidence>
<dbReference type="SUPFAM" id="SSF100950">
    <property type="entry name" value="NagB/RpiA/CoA transferase-like"/>
    <property type="match status" value="1"/>
</dbReference>
<comment type="similarity">
    <text evidence="1">Belongs to the SorC transcriptional regulatory family.</text>
</comment>
<dbReference type="RefSeq" id="WP_056978504.1">
    <property type="nucleotide sequence ID" value="NZ_AYZR01000009.1"/>
</dbReference>
<dbReference type="Gene3D" id="1.10.10.60">
    <property type="entry name" value="Homeodomain-like"/>
    <property type="match status" value="1"/>
</dbReference>
<dbReference type="InterPro" id="IPR013324">
    <property type="entry name" value="RNA_pol_sigma_r3/r4-like"/>
</dbReference>
<evidence type="ECO:0000259" key="6">
    <source>
        <dbReference type="Pfam" id="PF08281"/>
    </source>
</evidence>
<dbReference type="InterPro" id="IPR037171">
    <property type="entry name" value="NagB/RpiA_transferase-like"/>
</dbReference>
<protein>
    <submittedName>
        <fullName evidence="7">DeoR family transcriptional regulator</fullName>
    </submittedName>
</protein>
<dbReference type="InterPro" id="IPR013249">
    <property type="entry name" value="RNA_pol_sigma70_r4_t2"/>
</dbReference>
<evidence type="ECO:0000256" key="2">
    <source>
        <dbReference type="ARBA" id="ARBA00023015"/>
    </source>
</evidence>
<dbReference type="SUPFAM" id="SSF88659">
    <property type="entry name" value="Sigma3 and sigma4 domains of RNA polymerase sigma factors"/>
    <property type="match status" value="1"/>
</dbReference>
<dbReference type="GO" id="GO:0003677">
    <property type="term" value="F:DNA binding"/>
    <property type="evidence" value="ECO:0007669"/>
    <property type="project" value="UniProtKB-KW"/>
</dbReference>
<evidence type="ECO:0000256" key="3">
    <source>
        <dbReference type="ARBA" id="ARBA00023125"/>
    </source>
</evidence>
<comment type="caution">
    <text evidence="7">The sequence shown here is derived from an EMBL/GenBank/DDBJ whole genome shotgun (WGS) entry which is preliminary data.</text>
</comment>
<keyword evidence="3" id="KW-0238">DNA-binding</keyword>
<keyword evidence="8" id="KW-1185">Reference proteome</keyword>
<dbReference type="EMBL" id="AYZR01000009">
    <property type="protein sequence ID" value="KRM93101.1"/>
    <property type="molecule type" value="Genomic_DNA"/>
</dbReference>
<dbReference type="STRING" id="1423802.FC56_GL000765"/>
<proteinExistence type="inferred from homology"/>
<sequence length="315" mass="34465">MSEKLETDKLVQSQEVAELYYQQDLSQAQIASRLGISRPTVSRLLQFARDRGIVKIEIVNPLLDSANLAQQLSQKYGATIKVVPGNPLENTFQNSYGQYAAEFLTTLVKPGDIIGIGWGKTVHLLAENIEEQSVSGVQVVQLKGSVSFSNQKTFAYESANELAAAYHGNPEFLPLPVIFDNRVTKEMVEKDRHINHILELGRNANVAIFTVGTVRTEALIFQLGYFNESEKNELQQLAVGDVCSRFIDANGEIVSTAINERTIGIALDDLKQKEHAILVATGVAKAAGVHAVLKAGYANCAVIDQLLAQKLVTLD</sequence>
<evidence type="ECO:0000313" key="7">
    <source>
        <dbReference type="EMBL" id="KRM93101.1"/>
    </source>
</evidence>